<reference evidence="1" key="1">
    <citation type="submission" date="2019-12" db="EMBL/GenBank/DDBJ databases">
        <title>Genome sequence of Babesia ovis.</title>
        <authorList>
            <person name="Yamagishi J."/>
            <person name="Sevinc F."/>
            <person name="Xuan X."/>
        </authorList>
    </citation>
    <scope>NUCLEOTIDE SEQUENCE</scope>
    <source>
        <strain evidence="1">Selcuk</strain>
    </source>
</reference>
<dbReference type="EMBL" id="BLIY01000003">
    <property type="protein sequence ID" value="GFE52859.1"/>
    <property type="molecule type" value="Genomic_DNA"/>
</dbReference>
<accession>A0A9W5WTK0</accession>
<gene>
    <name evidence="1" type="ORF">BaOVIS_002630</name>
</gene>
<dbReference type="OrthoDB" id="365524at2759"/>
<name>A0A9W5WTK0_BABOV</name>
<organism evidence="1 2">
    <name type="scientific">Babesia ovis</name>
    <dbReference type="NCBI Taxonomy" id="5869"/>
    <lineage>
        <taxon>Eukaryota</taxon>
        <taxon>Sar</taxon>
        <taxon>Alveolata</taxon>
        <taxon>Apicomplexa</taxon>
        <taxon>Aconoidasida</taxon>
        <taxon>Piroplasmida</taxon>
        <taxon>Babesiidae</taxon>
        <taxon>Babesia</taxon>
    </lineage>
</organism>
<keyword evidence="2" id="KW-1185">Reference proteome</keyword>
<dbReference type="AlphaFoldDB" id="A0A9W5WTK0"/>
<sequence>MEDYTTNENEQLPVLRANLESEYFGSIDEAVKAYKALQGKFQCLVREFYRKESEFRNVSGHLLGQVEALSQENHRISVENMSLRTRNIELGLRLEGTENKKYQGGQCLPVGLSRVRSLLRL</sequence>
<comment type="caution">
    <text evidence="1">The sequence shown here is derived from an EMBL/GenBank/DDBJ whole genome shotgun (WGS) entry which is preliminary data.</text>
</comment>
<evidence type="ECO:0000313" key="2">
    <source>
        <dbReference type="Proteomes" id="UP001057455"/>
    </source>
</evidence>
<protein>
    <submittedName>
        <fullName evidence="1">RING and UBP finger domain, putative</fullName>
    </submittedName>
</protein>
<evidence type="ECO:0000313" key="1">
    <source>
        <dbReference type="EMBL" id="GFE52859.1"/>
    </source>
</evidence>
<dbReference type="Proteomes" id="UP001057455">
    <property type="component" value="Unassembled WGS sequence"/>
</dbReference>
<proteinExistence type="predicted"/>